<reference evidence="2 3" key="1">
    <citation type="journal article" date="1990" name="Curr. Genet.">
        <title>The complete DNA sequence of the mitochondrial genome of Podospora anserina.</title>
        <authorList>
            <person name="Cummings D.J."/>
            <person name="McNally K.L."/>
            <person name="Domenico J.M."/>
            <person name="Matsuura E.T."/>
        </authorList>
    </citation>
    <scope>NUCLEOTIDE SEQUENCE [LARGE SCALE GENOMIC DNA]</scope>
    <source>
        <strain evidence="3">s</strain>
    </source>
</reference>
<proteinExistence type="predicted"/>
<evidence type="ECO:0000313" key="3">
    <source>
        <dbReference type="Proteomes" id="UP000001197"/>
    </source>
</evidence>
<feature type="transmembrane region" description="Helical" evidence="1">
    <location>
        <begin position="105"/>
        <end position="126"/>
    </location>
</feature>
<geneLocation type="mitochondrion" evidence="2"/>
<keyword evidence="1" id="KW-0472">Membrane</keyword>
<dbReference type="AlphaFoldDB" id="Q02707"/>
<dbReference type="Proteomes" id="UP000001197">
    <property type="component" value="Mitochondrion"/>
</dbReference>
<feature type="transmembrane region" description="Helical" evidence="1">
    <location>
        <begin position="14"/>
        <end position="37"/>
    </location>
</feature>
<organism evidence="2 3">
    <name type="scientific">Podospora anserina (strain S / ATCC MYA-4624 / DSM 980 / FGSC 10383)</name>
    <name type="common">Pleurage anserina</name>
    <dbReference type="NCBI Taxonomy" id="515849"/>
    <lineage>
        <taxon>Eukaryota</taxon>
        <taxon>Fungi</taxon>
        <taxon>Dikarya</taxon>
        <taxon>Ascomycota</taxon>
        <taxon>Pezizomycotina</taxon>
        <taxon>Sordariomycetes</taxon>
        <taxon>Sordariomycetidae</taxon>
        <taxon>Sordariales</taxon>
        <taxon>Podosporaceae</taxon>
        <taxon>Podospora</taxon>
        <taxon>Podospora anserina</taxon>
    </lineage>
</organism>
<feature type="non-terminal residue" evidence="2">
    <location>
        <position position="1"/>
    </location>
</feature>
<keyword evidence="3" id="KW-1185">Reference proteome</keyword>
<dbReference type="EMBL" id="X55026">
    <property type="protein sequence ID" value="CAB76397.1"/>
    <property type="molecule type" value="Genomic_DNA"/>
</dbReference>
<sequence>LYRTFMLFIIRDTLLLPLTHLAFTVVSNIIDEFFILYKEYLSKPREFSKNSFILSKTGNCTPVFSIEKVGVKLSLLIKKDPSPSINPSSQYLVIIILELSGLSKLIRLVFILFFSSIILFFIDSLVKLVSLSKLLFQPLKW</sequence>
<protein>
    <submittedName>
        <fullName evidence="2">Complete mitochondrial genome</fullName>
    </submittedName>
</protein>
<accession>Q02707</accession>
<evidence type="ECO:0000313" key="2">
    <source>
        <dbReference type="EMBL" id="CAB76397.1"/>
    </source>
</evidence>
<keyword evidence="2" id="KW-0496">Mitochondrion</keyword>
<keyword evidence="1" id="KW-1133">Transmembrane helix</keyword>
<evidence type="ECO:0000256" key="1">
    <source>
        <dbReference type="SAM" id="Phobius"/>
    </source>
</evidence>
<name>Q02707_PODAN</name>
<dbReference type="InParanoid" id="Q02707"/>
<keyword evidence="1" id="KW-0812">Transmembrane</keyword>